<dbReference type="RefSeq" id="WP_237854526.1">
    <property type="nucleotide sequence ID" value="NZ_JAKLWS010000013.1"/>
</dbReference>
<evidence type="ECO:0000256" key="1">
    <source>
        <dbReference type="ARBA" id="ARBA00004141"/>
    </source>
</evidence>
<reference evidence="7" key="1">
    <citation type="submission" date="2022-01" db="EMBL/GenBank/DDBJ databases">
        <authorList>
            <person name="Wang Y."/>
        </authorList>
    </citation>
    <scope>NUCLEOTIDE SEQUENCE</scope>
    <source>
        <strain evidence="7">WB101</strain>
    </source>
</reference>
<evidence type="ECO:0000256" key="2">
    <source>
        <dbReference type="ARBA" id="ARBA00022692"/>
    </source>
</evidence>
<evidence type="ECO:0000256" key="4">
    <source>
        <dbReference type="ARBA" id="ARBA00022989"/>
    </source>
</evidence>
<gene>
    <name evidence="7" type="ORF">L6773_11330</name>
</gene>
<comment type="subcellular location">
    <subcellularLocation>
        <location evidence="1">Membrane</location>
        <topology evidence="1">Multi-pass membrane protein</topology>
    </subcellularLocation>
</comment>
<dbReference type="Proteomes" id="UP001165366">
    <property type="component" value="Unassembled WGS sequence"/>
</dbReference>
<name>A0ABS9KEC5_9BACT</name>
<evidence type="ECO:0000256" key="3">
    <source>
        <dbReference type="ARBA" id="ARBA00022960"/>
    </source>
</evidence>
<feature type="transmembrane region" description="Helical" evidence="6">
    <location>
        <begin position="49"/>
        <end position="67"/>
    </location>
</feature>
<keyword evidence="3" id="KW-0133">Cell shape</keyword>
<dbReference type="EMBL" id="JAKLWS010000013">
    <property type="protein sequence ID" value="MCG2589162.1"/>
    <property type="molecule type" value="Genomic_DNA"/>
</dbReference>
<feature type="transmembrane region" description="Helical" evidence="6">
    <location>
        <begin position="203"/>
        <end position="220"/>
    </location>
</feature>
<dbReference type="Pfam" id="PF01098">
    <property type="entry name" value="FTSW_RODA_SPOVE"/>
    <property type="match status" value="2"/>
</dbReference>
<keyword evidence="2 6" id="KW-0812">Transmembrane</keyword>
<feature type="transmembrane region" description="Helical" evidence="6">
    <location>
        <begin position="74"/>
        <end position="94"/>
    </location>
</feature>
<sequence length="416" mass="45696">MINSKEFSWSVIAIWVAIFSIGLAAIYSATQGPVSQFLPEYIQNNFFKQAIWIGLSIVVLIGLQFISPRTFQGGAYLFYALCILLMVITLFFGVEVSGSRSWLRIGPLNLQVGEITKIATILAAANYLTSRRDISAENLKTALTTVGFFILPVILLLMQNEAGIAIVYLAILPVVLFWSGLPYGISLLMIAPALIGYFTVLDWMWGAIMVAIVTIGIFLLQRRTWLTATSLVMGLLIVVGTEVALEQVLQPHQRARIESFANPTLDPLGAGWNVLQAKTAIGSGGLQGKGFMEGTQTQLRFLPEQWTDFIFCVVGEEFGFIGSSLVLILFSLLLLKMLSMAINHKHPFAQLVIVSVTFLFFAQFIINIGSATALLPIIGIPLPFMSYGGSAFLTNTIMLALCLNLDANKRSFSIYR</sequence>
<accession>A0ABS9KEC5</accession>
<evidence type="ECO:0000256" key="5">
    <source>
        <dbReference type="ARBA" id="ARBA00023136"/>
    </source>
</evidence>
<keyword evidence="4 6" id="KW-1133">Transmembrane helix</keyword>
<feature type="transmembrane region" description="Helical" evidence="6">
    <location>
        <begin position="165"/>
        <end position="191"/>
    </location>
</feature>
<reference evidence="7" key="2">
    <citation type="submission" date="2024-05" db="EMBL/GenBank/DDBJ databases">
        <title>Rhodohalobacter halophilus gen. nov., sp. nov., a moderately halophilic member of the family Balneolaceae.</title>
        <authorList>
            <person name="Xia J."/>
        </authorList>
    </citation>
    <scope>NUCLEOTIDE SEQUENCE</scope>
    <source>
        <strain evidence="7">WB101</strain>
    </source>
</reference>
<feature type="transmembrane region" description="Helical" evidence="6">
    <location>
        <begin position="225"/>
        <end position="245"/>
    </location>
</feature>
<evidence type="ECO:0000256" key="6">
    <source>
        <dbReference type="SAM" id="Phobius"/>
    </source>
</evidence>
<feature type="transmembrane region" description="Helical" evidence="6">
    <location>
        <begin position="351"/>
        <end position="378"/>
    </location>
</feature>
<evidence type="ECO:0000313" key="7">
    <source>
        <dbReference type="EMBL" id="MCG2589162.1"/>
    </source>
</evidence>
<dbReference type="InterPro" id="IPR001182">
    <property type="entry name" value="FtsW/RodA"/>
</dbReference>
<dbReference type="PANTHER" id="PTHR30474:SF1">
    <property type="entry name" value="PEPTIDOGLYCAN GLYCOSYLTRANSFERASE MRDB"/>
    <property type="match status" value="1"/>
</dbReference>
<feature type="transmembrane region" description="Helical" evidence="6">
    <location>
        <begin position="139"/>
        <end position="158"/>
    </location>
</feature>
<feature type="transmembrane region" description="Helical" evidence="6">
    <location>
        <begin position="318"/>
        <end position="339"/>
    </location>
</feature>
<keyword evidence="5 6" id="KW-0472">Membrane</keyword>
<evidence type="ECO:0000313" key="8">
    <source>
        <dbReference type="Proteomes" id="UP001165366"/>
    </source>
</evidence>
<feature type="transmembrane region" description="Helical" evidence="6">
    <location>
        <begin position="7"/>
        <end position="29"/>
    </location>
</feature>
<organism evidence="7 8">
    <name type="scientific">Rhodohalobacter sulfatireducens</name>
    <dbReference type="NCBI Taxonomy" id="2911366"/>
    <lineage>
        <taxon>Bacteria</taxon>
        <taxon>Pseudomonadati</taxon>
        <taxon>Balneolota</taxon>
        <taxon>Balneolia</taxon>
        <taxon>Balneolales</taxon>
        <taxon>Balneolaceae</taxon>
        <taxon>Rhodohalobacter</taxon>
    </lineage>
</organism>
<protein>
    <submittedName>
        <fullName evidence="7">Rod shape-determining protein RodA</fullName>
    </submittedName>
</protein>
<keyword evidence="8" id="KW-1185">Reference proteome</keyword>
<comment type="caution">
    <text evidence="7">The sequence shown here is derived from an EMBL/GenBank/DDBJ whole genome shotgun (WGS) entry which is preliminary data.</text>
</comment>
<feature type="transmembrane region" description="Helical" evidence="6">
    <location>
        <begin position="384"/>
        <end position="407"/>
    </location>
</feature>
<dbReference type="NCBIfam" id="NF037961">
    <property type="entry name" value="RodA_shape"/>
    <property type="match status" value="1"/>
</dbReference>
<dbReference type="PANTHER" id="PTHR30474">
    <property type="entry name" value="CELL CYCLE PROTEIN"/>
    <property type="match status" value="1"/>
</dbReference>
<proteinExistence type="predicted"/>